<protein>
    <submittedName>
        <fullName evidence="2">Uncharacterized protein</fullName>
    </submittedName>
</protein>
<dbReference type="RefSeq" id="WP_110748287.1">
    <property type="nucleotide sequence ID" value="NZ_QJTF01000002.1"/>
</dbReference>
<comment type="caution">
    <text evidence="2">The sequence shown here is derived from an EMBL/GenBank/DDBJ whole genome shotgun (WGS) entry which is preliminary data.</text>
</comment>
<evidence type="ECO:0000313" key="3">
    <source>
        <dbReference type="Proteomes" id="UP000247454"/>
    </source>
</evidence>
<feature type="transmembrane region" description="Helical" evidence="1">
    <location>
        <begin position="20"/>
        <end position="46"/>
    </location>
</feature>
<organism evidence="2 3">
    <name type="scientific">Phyllobacterium leguminum</name>
    <dbReference type="NCBI Taxonomy" id="314237"/>
    <lineage>
        <taxon>Bacteria</taxon>
        <taxon>Pseudomonadati</taxon>
        <taxon>Pseudomonadota</taxon>
        <taxon>Alphaproteobacteria</taxon>
        <taxon>Hyphomicrobiales</taxon>
        <taxon>Phyllobacteriaceae</taxon>
        <taxon>Phyllobacterium</taxon>
    </lineage>
</organism>
<evidence type="ECO:0000256" key="1">
    <source>
        <dbReference type="SAM" id="Phobius"/>
    </source>
</evidence>
<keyword evidence="1" id="KW-1133">Transmembrane helix</keyword>
<keyword evidence="1" id="KW-0472">Membrane</keyword>
<dbReference type="AlphaFoldDB" id="A0A318T6E1"/>
<proteinExistence type="predicted"/>
<name>A0A318T6E1_9HYPH</name>
<dbReference type="EMBL" id="QJTF01000002">
    <property type="protein sequence ID" value="PYE89964.1"/>
    <property type="molecule type" value="Genomic_DNA"/>
</dbReference>
<dbReference type="Proteomes" id="UP000247454">
    <property type="component" value="Unassembled WGS sequence"/>
</dbReference>
<keyword evidence="1" id="KW-0812">Transmembrane</keyword>
<accession>A0A318T6E1</accession>
<sequence length="82" mass="8612">MDKVGQGGQWIAASLVENGSFLLSLVSALLTALGILLALSGVIAYIRVKSAARAIAVEEARNTAQAIAEKAANDYLRLKSRL</sequence>
<evidence type="ECO:0000313" key="2">
    <source>
        <dbReference type="EMBL" id="PYE89964.1"/>
    </source>
</evidence>
<reference evidence="2 3" key="1">
    <citation type="submission" date="2018-06" db="EMBL/GenBank/DDBJ databases">
        <title>Genomic Encyclopedia of Type Strains, Phase III (KMG-III): the genomes of soil and plant-associated and newly described type strains.</title>
        <authorList>
            <person name="Whitman W."/>
        </authorList>
    </citation>
    <scope>NUCLEOTIDE SEQUENCE [LARGE SCALE GENOMIC DNA]</scope>
    <source>
        <strain evidence="2 3">ORS 1419</strain>
    </source>
</reference>
<keyword evidence="3" id="KW-1185">Reference proteome</keyword>
<gene>
    <name evidence="2" type="ORF">C7477_10251</name>
</gene>